<keyword evidence="7" id="KW-0472">Membrane</keyword>
<comment type="subcellular location">
    <subcellularLocation>
        <location evidence="7">Mitochondrion inner membrane</location>
    </subcellularLocation>
</comment>
<keyword evidence="3 7" id="KW-0408">Iron</keyword>
<dbReference type="SUPFAM" id="SSF53800">
    <property type="entry name" value="Chelatase"/>
    <property type="match status" value="1"/>
</dbReference>
<dbReference type="InterPro" id="IPR033644">
    <property type="entry name" value="Ferrochelatase_C"/>
</dbReference>
<organism evidence="8">
    <name type="scientific">Crithidia acanthocephali</name>
    <dbReference type="NCBI Taxonomy" id="59798"/>
    <lineage>
        <taxon>Eukaryota</taxon>
        <taxon>Discoba</taxon>
        <taxon>Euglenozoa</taxon>
        <taxon>Kinetoplastea</taxon>
        <taxon>Metakinetoplastina</taxon>
        <taxon>Trypanosomatida</taxon>
        <taxon>Trypanosomatidae</taxon>
        <taxon>Leishmaniinae</taxon>
        <taxon>Crithidia</taxon>
    </lineage>
</organism>
<dbReference type="GO" id="GO:0006783">
    <property type="term" value="P:heme biosynthetic process"/>
    <property type="evidence" value="ECO:0007669"/>
    <property type="project" value="UniProtKB-UniRule"/>
</dbReference>
<sequence>MSESSQPSKAVLLVNLGTTEAPTAPAVRSFLREFLSDRRVVDVPRFIWYPILYGLILPFRPSKAIPRYNRIWIKKGSGIVINGKCEGSPLTLYSESLTEQVRAMVEKQSGGDVVVRLAMRYGANNIPTTLAKLHEEFPSVRELVVLPLFPQYSSTSSACIYDEVFRFYTDKNRRCVPGIRTIRDYAEHPAYITAIATTLLDAMHRHLAATNQGAATADSRKSALVQLLKETAVLISYHSIPIRYAEGGDDYPQRCEATTRAIQAHLLRETGVDFTESIVHAYQSQMGNQPWIGPKAADAATTLPLPPGDARKQAFSEACHNTAIAAKQAKVCFAISPGFAVDCVETVHDLEDEACRLFKENGGSTFVYVPCLNDSAAQVKTIAAVLNFA</sequence>
<comment type="similarity">
    <text evidence="2 7">Belongs to the ferrochelatase family.</text>
</comment>
<evidence type="ECO:0000256" key="3">
    <source>
        <dbReference type="ARBA" id="ARBA00023004"/>
    </source>
</evidence>
<evidence type="ECO:0000313" key="8">
    <source>
        <dbReference type="EMBL" id="AEM25308.1"/>
    </source>
</evidence>
<dbReference type="NCBIfam" id="TIGR00109">
    <property type="entry name" value="hemH"/>
    <property type="match status" value="1"/>
</dbReference>
<dbReference type="GO" id="GO:0004325">
    <property type="term" value="F:ferrochelatase activity"/>
    <property type="evidence" value="ECO:0007669"/>
    <property type="project" value="UniProtKB-UniRule"/>
</dbReference>
<comment type="function">
    <text evidence="7">Catalyzes the ferrous insertion into protoporphyrin IX.</text>
</comment>
<evidence type="ECO:0000256" key="5">
    <source>
        <dbReference type="ARBA" id="ARBA00023239"/>
    </source>
</evidence>
<comment type="pathway">
    <text evidence="1 7">Porphyrin-containing compound metabolism; protoheme biosynthesis; protoheme from protoporphyrin-IX: step 1/1.</text>
</comment>
<reference evidence="8" key="1">
    <citation type="journal article" date="2011" name="PLoS ONE">
        <title>Identification and Phylogenetic Analysis of Heme Synthesis Genes in Trypanosomatids and Their Bacterial Endosymbionts.</title>
        <authorList>
            <person name="Alves J.M.P."/>
            <person name="Voegtly L.J."/>
            <person name="Matveyev A.V."/>
            <person name="Lara A.M."/>
            <person name="da Silva F.M."/>
            <person name="Serrano M.G."/>
            <person name="Buck G.A."/>
            <person name="Teixeira M.M.G."/>
            <person name="Camargo E.P."/>
        </authorList>
    </citation>
    <scope>NUCLEOTIDE SEQUENCE</scope>
    <source>
        <strain evidence="8">TCC037E</strain>
    </source>
</reference>
<dbReference type="PANTHER" id="PTHR11108">
    <property type="entry name" value="FERROCHELATASE"/>
    <property type="match status" value="1"/>
</dbReference>
<keyword evidence="7" id="KW-0496">Mitochondrion</keyword>
<dbReference type="InterPro" id="IPR033659">
    <property type="entry name" value="Ferrochelatase_N"/>
</dbReference>
<keyword evidence="7" id="KW-0999">Mitochondrion inner membrane</keyword>
<dbReference type="Pfam" id="PF00762">
    <property type="entry name" value="Ferrochelatase"/>
    <property type="match status" value="2"/>
</dbReference>
<accession>G1C9Q5</accession>
<dbReference type="Gene3D" id="3.40.50.1400">
    <property type="match status" value="1"/>
</dbReference>
<dbReference type="EMBL" id="JF756650">
    <property type="protein sequence ID" value="AEM25308.1"/>
    <property type="molecule type" value="Genomic_DNA"/>
</dbReference>
<dbReference type="CDD" id="cd03411">
    <property type="entry name" value="Ferrochelatase_N"/>
    <property type="match status" value="1"/>
</dbReference>
<dbReference type="InterPro" id="IPR019772">
    <property type="entry name" value="Ferrochelatase_AS"/>
</dbReference>
<dbReference type="HAMAP" id="MF_00323">
    <property type="entry name" value="Ferrochelatase"/>
    <property type="match status" value="1"/>
</dbReference>
<comment type="catalytic activity">
    <reaction evidence="7">
        <text>heme b + 2 H(+) = protoporphyrin IX + Fe(2+)</text>
        <dbReference type="Rhea" id="RHEA:22584"/>
        <dbReference type="ChEBI" id="CHEBI:15378"/>
        <dbReference type="ChEBI" id="CHEBI:29033"/>
        <dbReference type="ChEBI" id="CHEBI:57306"/>
        <dbReference type="ChEBI" id="CHEBI:60344"/>
        <dbReference type="EC" id="4.98.1.1"/>
    </reaction>
</comment>
<evidence type="ECO:0000256" key="6">
    <source>
        <dbReference type="ARBA" id="ARBA00023244"/>
    </source>
</evidence>
<dbReference type="PROSITE" id="PS00534">
    <property type="entry name" value="FERROCHELATASE"/>
    <property type="match status" value="1"/>
</dbReference>
<evidence type="ECO:0000256" key="4">
    <source>
        <dbReference type="ARBA" id="ARBA00023133"/>
    </source>
</evidence>
<protein>
    <recommendedName>
        <fullName evidence="7">Ferrochelatase</fullName>
        <ecNumber evidence="7">4.98.1.1</ecNumber>
    </recommendedName>
</protein>
<gene>
    <name evidence="8" type="primary">FeCH</name>
</gene>
<keyword evidence="6 7" id="KW-0627">Porphyrin biosynthesis</keyword>
<dbReference type="PANTHER" id="PTHR11108:SF1">
    <property type="entry name" value="FERROCHELATASE, MITOCHONDRIAL"/>
    <property type="match status" value="1"/>
</dbReference>
<keyword evidence="4 7" id="KW-0350">Heme biosynthesis</keyword>
<dbReference type="EC" id="4.98.1.1" evidence="7"/>
<dbReference type="UniPathway" id="UPA00252">
    <property type="reaction ID" value="UER00325"/>
</dbReference>
<evidence type="ECO:0000256" key="7">
    <source>
        <dbReference type="RuleBase" id="RU000607"/>
    </source>
</evidence>
<keyword evidence="5 7" id="KW-0456">Lyase</keyword>
<dbReference type="AlphaFoldDB" id="G1C9Q5"/>
<proteinExistence type="inferred from homology"/>
<dbReference type="InterPro" id="IPR001015">
    <property type="entry name" value="Ferrochelatase"/>
</dbReference>
<evidence type="ECO:0000256" key="2">
    <source>
        <dbReference type="ARBA" id="ARBA00007718"/>
    </source>
</evidence>
<dbReference type="CDD" id="cd00419">
    <property type="entry name" value="Ferrochelatase_C"/>
    <property type="match status" value="1"/>
</dbReference>
<name>G1C9Q5_9TRYP</name>
<dbReference type="GO" id="GO:0005743">
    <property type="term" value="C:mitochondrial inner membrane"/>
    <property type="evidence" value="ECO:0007669"/>
    <property type="project" value="UniProtKB-SubCell"/>
</dbReference>
<evidence type="ECO:0000256" key="1">
    <source>
        <dbReference type="ARBA" id="ARBA00004943"/>
    </source>
</evidence>